<protein>
    <submittedName>
        <fullName evidence="1">Helix-turn-helix protein</fullName>
    </submittedName>
</protein>
<comment type="caution">
    <text evidence="1">The sequence shown here is derived from an EMBL/GenBank/DDBJ whole genome shotgun (WGS) entry which is preliminary data.</text>
</comment>
<evidence type="ECO:0000313" key="2">
    <source>
        <dbReference type="Proteomes" id="UP000295293"/>
    </source>
</evidence>
<name>A0A4R6Z2B5_9GAMM</name>
<accession>A0A4R6Z2B5</accession>
<reference evidence="1 2" key="1">
    <citation type="submission" date="2019-03" db="EMBL/GenBank/DDBJ databases">
        <title>Genomic Encyclopedia of Type Strains, Phase IV (KMG-IV): sequencing the most valuable type-strain genomes for metagenomic binning, comparative biology and taxonomic classification.</title>
        <authorList>
            <person name="Goeker M."/>
        </authorList>
    </citation>
    <scope>NUCLEOTIDE SEQUENCE [LARGE SCALE GENOMIC DNA]</scope>
    <source>
        <strain evidence="1 2">DSM 21667</strain>
    </source>
</reference>
<dbReference type="Pfam" id="PF13560">
    <property type="entry name" value="HTH_31"/>
    <property type="match status" value="1"/>
</dbReference>
<dbReference type="OrthoDB" id="9803379at2"/>
<dbReference type="RefSeq" id="WP_133817987.1">
    <property type="nucleotide sequence ID" value="NZ_SNZH01000004.1"/>
</dbReference>
<evidence type="ECO:0000313" key="1">
    <source>
        <dbReference type="EMBL" id="TDR45609.1"/>
    </source>
</evidence>
<keyword evidence="2" id="KW-1185">Reference proteome</keyword>
<sequence length="97" mass="11110">MDTEQQRRSLRLLEHHLLAYLLRCARVQADLDLTEAASRWGQTRERLEAVEAGTDPPDWWDVRSLLAVYGLSFPAFSDEYDRRLAVAGTPLPNLSLQ</sequence>
<dbReference type="EMBL" id="SNZH01000004">
    <property type="protein sequence ID" value="TDR45609.1"/>
    <property type="molecule type" value="Genomic_DNA"/>
</dbReference>
<dbReference type="InterPro" id="IPR010982">
    <property type="entry name" value="Lambda_DNA-bd_dom_sf"/>
</dbReference>
<gene>
    <name evidence="1" type="ORF">DFR29_10437</name>
</gene>
<dbReference type="Proteomes" id="UP000295293">
    <property type="component" value="Unassembled WGS sequence"/>
</dbReference>
<organism evidence="1 2">
    <name type="scientific">Tahibacter aquaticus</name>
    <dbReference type="NCBI Taxonomy" id="520092"/>
    <lineage>
        <taxon>Bacteria</taxon>
        <taxon>Pseudomonadati</taxon>
        <taxon>Pseudomonadota</taxon>
        <taxon>Gammaproteobacteria</taxon>
        <taxon>Lysobacterales</taxon>
        <taxon>Rhodanobacteraceae</taxon>
        <taxon>Tahibacter</taxon>
    </lineage>
</organism>
<proteinExistence type="predicted"/>
<dbReference type="SUPFAM" id="SSF47413">
    <property type="entry name" value="lambda repressor-like DNA-binding domains"/>
    <property type="match status" value="1"/>
</dbReference>
<dbReference type="GO" id="GO:0003677">
    <property type="term" value="F:DNA binding"/>
    <property type="evidence" value="ECO:0007669"/>
    <property type="project" value="InterPro"/>
</dbReference>
<dbReference type="AlphaFoldDB" id="A0A4R6Z2B5"/>